<dbReference type="Pfam" id="PF01399">
    <property type="entry name" value="PCI"/>
    <property type="match status" value="1"/>
</dbReference>
<keyword evidence="4" id="KW-1185">Reference proteome</keyword>
<protein>
    <submittedName>
        <fullName evidence="3">PCI-domain-containing protein</fullName>
    </submittedName>
</protein>
<dbReference type="InterPro" id="IPR019585">
    <property type="entry name" value="Rpn7/CSN1"/>
</dbReference>
<gene>
    <name evidence="3" type="ORF">EDD18DRAFT_1229865</name>
</gene>
<feature type="domain" description="PCI" evidence="1">
    <location>
        <begin position="209"/>
        <end position="277"/>
    </location>
</feature>
<name>A0AA39T920_9AGAR</name>
<dbReference type="InterPro" id="IPR045135">
    <property type="entry name" value="Rpn7_N"/>
</dbReference>
<organism evidence="3 4">
    <name type="scientific">Armillaria luteobubalina</name>
    <dbReference type="NCBI Taxonomy" id="153913"/>
    <lineage>
        <taxon>Eukaryota</taxon>
        <taxon>Fungi</taxon>
        <taxon>Dikarya</taxon>
        <taxon>Basidiomycota</taxon>
        <taxon>Agaricomycotina</taxon>
        <taxon>Agaricomycetes</taxon>
        <taxon>Agaricomycetidae</taxon>
        <taxon>Agaricales</taxon>
        <taxon>Marasmiineae</taxon>
        <taxon>Physalacriaceae</taxon>
        <taxon>Armillaria</taxon>
    </lineage>
</organism>
<dbReference type="Gene3D" id="1.25.40.570">
    <property type="match status" value="1"/>
</dbReference>
<dbReference type="InterPro" id="IPR036390">
    <property type="entry name" value="WH_DNA-bd_sf"/>
</dbReference>
<accession>A0AA39T920</accession>
<evidence type="ECO:0000259" key="1">
    <source>
        <dbReference type="Pfam" id="PF01399"/>
    </source>
</evidence>
<sequence length="318" mass="35954">MSEEVVLPIPNLAVPQHLFISSPSLSHLHEQSKDACWKLSRPTRWLLPQDTAKNTKTLAELDERLESARRWKANPKSVTHYVHGQISSPRLESERRLLTRRRGLEKTPGLGSRIDIALTILKVYKGLHLLSIRQFKRGGELLLDALSTFTATELLSYNDFVALTVIANTDPWSLIQLLPEQPTLGDIVKNLYECHYDKFFVALATLEQTHLLPSRFLSPHTRFYVREMRILAYNQLLNMGQAFGVRPEFIDNELSHFISTGRLNATIDKVHGVVETTRMGFNDSIAPTLSLKSAAVDVVLKQGDLVLGDAGRLSRVLW</sequence>
<dbReference type="PANTHER" id="PTHR14145">
    <property type="entry name" value="26S PROTESOME SUBUNIT 6"/>
    <property type="match status" value="1"/>
</dbReference>
<evidence type="ECO:0000313" key="4">
    <source>
        <dbReference type="Proteomes" id="UP001175228"/>
    </source>
</evidence>
<dbReference type="Pfam" id="PF10602">
    <property type="entry name" value="RPN7"/>
    <property type="match status" value="1"/>
</dbReference>
<dbReference type="Proteomes" id="UP001175228">
    <property type="component" value="Unassembled WGS sequence"/>
</dbReference>
<dbReference type="PANTHER" id="PTHR14145:SF1">
    <property type="entry name" value="26S PROTEASOME NON-ATPASE REGULATORY SUBUNIT 6"/>
    <property type="match status" value="1"/>
</dbReference>
<dbReference type="AlphaFoldDB" id="A0AA39T920"/>
<dbReference type="SUPFAM" id="SSF46785">
    <property type="entry name" value="Winged helix' DNA-binding domain"/>
    <property type="match status" value="1"/>
</dbReference>
<proteinExistence type="predicted"/>
<dbReference type="GO" id="GO:0005838">
    <property type="term" value="C:proteasome regulatory particle"/>
    <property type="evidence" value="ECO:0007669"/>
    <property type="project" value="TreeGrafter"/>
</dbReference>
<reference evidence="3" key="1">
    <citation type="submission" date="2023-06" db="EMBL/GenBank/DDBJ databases">
        <authorList>
            <consortium name="Lawrence Berkeley National Laboratory"/>
            <person name="Ahrendt S."/>
            <person name="Sahu N."/>
            <person name="Indic B."/>
            <person name="Wong-Bajracharya J."/>
            <person name="Merenyi Z."/>
            <person name="Ke H.-M."/>
            <person name="Monk M."/>
            <person name="Kocsube S."/>
            <person name="Drula E."/>
            <person name="Lipzen A."/>
            <person name="Balint B."/>
            <person name="Henrissat B."/>
            <person name="Andreopoulos B."/>
            <person name="Martin F.M."/>
            <person name="Harder C.B."/>
            <person name="Rigling D."/>
            <person name="Ford K.L."/>
            <person name="Foster G.D."/>
            <person name="Pangilinan J."/>
            <person name="Papanicolaou A."/>
            <person name="Barry K."/>
            <person name="LaButti K."/>
            <person name="Viragh M."/>
            <person name="Koriabine M."/>
            <person name="Yan M."/>
            <person name="Riley R."/>
            <person name="Champramary S."/>
            <person name="Plett K.L."/>
            <person name="Tsai I.J."/>
            <person name="Slot J."/>
            <person name="Sipos G."/>
            <person name="Plett J."/>
            <person name="Nagy L.G."/>
            <person name="Grigoriev I.V."/>
        </authorList>
    </citation>
    <scope>NUCLEOTIDE SEQUENCE</scope>
    <source>
        <strain evidence="3">HWK02</strain>
    </source>
</reference>
<evidence type="ECO:0000313" key="3">
    <source>
        <dbReference type="EMBL" id="KAK0472691.1"/>
    </source>
</evidence>
<feature type="domain" description="26S proteasome regulatory subunit Rpn7 N-terminal" evidence="2">
    <location>
        <begin position="54"/>
        <end position="168"/>
    </location>
</feature>
<dbReference type="InterPro" id="IPR000717">
    <property type="entry name" value="PCI_dom"/>
</dbReference>
<dbReference type="EMBL" id="JAUEPU010000252">
    <property type="protein sequence ID" value="KAK0472691.1"/>
    <property type="molecule type" value="Genomic_DNA"/>
</dbReference>
<comment type="caution">
    <text evidence="3">The sequence shown here is derived from an EMBL/GenBank/DDBJ whole genome shotgun (WGS) entry which is preliminary data.</text>
</comment>
<evidence type="ECO:0000259" key="2">
    <source>
        <dbReference type="Pfam" id="PF10602"/>
    </source>
</evidence>
<dbReference type="GO" id="GO:0043161">
    <property type="term" value="P:proteasome-mediated ubiquitin-dependent protein catabolic process"/>
    <property type="evidence" value="ECO:0007669"/>
    <property type="project" value="TreeGrafter"/>
</dbReference>